<gene>
    <name evidence="2" type="ORF">I6I10_06860</name>
    <name evidence="1" type="ORF">I6I10_07235</name>
</gene>
<dbReference type="AlphaFoldDB" id="A0A7T4JW71"/>
<organism evidence="2 3">
    <name type="scientific">Corynebacterium glucuronolyticum</name>
    <dbReference type="NCBI Taxonomy" id="39791"/>
    <lineage>
        <taxon>Bacteria</taxon>
        <taxon>Bacillati</taxon>
        <taxon>Actinomycetota</taxon>
        <taxon>Actinomycetes</taxon>
        <taxon>Mycobacteriales</taxon>
        <taxon>Corynebacteriaceae</taxon>
        <taxon>Corynebacterium</taxon>
    </lineage>
</organism>
<dbReference type="Proteomes" id="UP000596145">
    <property type="component" value="Chromosome"/>
</dbReference>
<dbReference type="SUPFAM" id="SSF57997">
    <property type="entry name" value="Tropomyosin"/>
    <property type="match status" value="1"/>
</dbReference>
<dbReference type="EMBL" id="CP066007">
    <property type="protein sequence ID" value="QQB45331.1"/>
    <property type="molecule type" value="Genomic_DNA"/>
</dbReference>
<sequence length="160" mass="17757">MTEDLLSTFRTQAVNAVNLLAVLDAAATDAERLDAVFAFIGTTAELANQISTSAELNTDRLKKSVDRAYQIIGDHEVELVNTVRRTEDVEKELAELEEKLKAPENPTGTDDLLQTVATAHKRLAEGLRKFSDGNYDEAVKKLITAEKTLKKIDGKEYQYD</sequence>
<name>A0A7T4JW71_9CORY</name>
<dbReference type="EMBL" id="CP066007">
    <property type="protein sequence ID" value="QQB47582.1"/>
    <property type="molecule type" value="Genomic_DNA"/>
</dbReference>
<protein>
    <submittedName>
        <fullName evidence="2">Uncharacterized protein</fullName>
    </submittedName>
</protein>
<evidence type="ECO:0000313" key="1">
    <source>
        <dbReference type="EMBL" id="QQB45331.1"/>
    </source>
</evidence>
<accession>A0A7T4JW71</accession>
<reference evidence="2 3" key="1">
    <citation type="submission" date="2020-12" db="EMBL/GenBank/DDBJ databases">
        <title>FDA dAtabase for Regulatory Grade micrObial Sequences (FDA-ARGOS): Supporting development and validation of Infectious Disease Dx tests.</title>
        <authorList>
            <person name="Sproer C."/>
            <person name="Gronow S."/>
            <person name="Severitt S."/>
            <person name="Schroder I."/>
            <person name="Tallon L."/>
            <person name="Sadzewicz L."/>
            <person name="Zhao X."/>
            <person name="Boylan J."/>
            <person name="Ott S."/>
            <person name="Bowen H."/>
            <person name="Vavikolanu K."/>
            <person name="Mehta A."/>
            <person name="Aluvathingal J."/>
            <person name="Nadendla S."/>
            <person name="Lowell S."/>
            <person name="Myers T."/>
            <person name="Yan Y."/>
            <person name="Sichtig H."/>
        </authorList>
    </citation>
    <scope>NUCLEOTIDE SEQUENCE [LARGE SCALE GENOMIC DNA]</scope>
    <source>
        <strain evidence="2 3">FDAARGOS_1053</strain>
    </source>
</reference>
<proteinExistence type="predicted"/>
<evidence type="ECO:0000313" key="2">
    <source>
        <dbReference type="EMBL" id="QQB47582.1"/>
    </source>
</evidence>
<dbReference type="GeneID" id="92760539"/>
<evidence type="ECO:0000313" key="3">
    <source>
        <dbReference type="Proteomes" id="UP000596145"/>
    </source>
</evidence>
<dbReference type="RefSeq" id="WP_084036473.1">
    <property type="nucleotide sequence ID" value="NZ_CP066007.1"/>
</dbReference>